<dbReference type="PRINTS" id="PR00032">
    <property type="entry name" value="HTHARAC"/>
</dbReference>
<dbReference type="PANTHER" id="PTHR46796:SF6">
    <property type="entry name" value="ARAC SUBFAMILY"/>
    <property type="match status" value="1"/>
</dbReference>
<evidence type="ECO:0000259" key="4">
    <source>
        <dbReference type="PROSITE" id="PS01124"/>
    </source>
</evidence>
<proteinExistence type="predicted"/>
<keyword evidence="2" id="KW-0238">DNA-binding</keyword>
<gene>
    <name evidence="5" type="ORF">GCM10023081_25530</name>
</gene>
<sequence length="338" mass="36761">MRCHTTGELDMQNEMEADNPAAVVHHSASSSGAWRSLVTGIVGGFAVDAVRPGKFRGELRRFTHEGVDFLHIATGSHLARRDEAQVAAEPRSDLFLNLQLEGSCRMTQNGRTEELQAGDFMLCDAARPGEVLAEANHRSLSLRFPRELLGIPQGYLEQITAVRIQADTGLAPAVGAFLLNLHRTIPDIGLQGRRAAVRHLLGLAGAMVQTQLETTGTRPQLDPQQALLERIDGYIEKHLSDPALDASSIAAAHFISYRRLHSLYEGTGNTVAASIRARRLERCRQDLADPFLAAIPVAAIAGRWGFGSASHFSQVFRGATGQTPAEYRQLQLGTRMSA</sequence>
<evidence type="ECO:0000256" key="3">
    <source>
        <dbReference type="ARBA" id="ARBA00023163"/>
    </source>
</evidence>
<dbReference type="PANTHER" id="PTHR46796">
    <property type="entry name" value="HTH-TYPE TRANSCRIPTIONAL ACTIVATOR RHAS-RELATED"/>
    <property type="match status" value="1"/>
</dbReference>
<accession>A0ABP7CC98</accession>
<dbReference type="Gene3D" id="1.10.10.60">
    <property type="entry name" value="Homeodomain-like"/>
    <property type="match status" value="1"/>
</dbReference>
<comment type="caution">
    <text evidence="5">The sequence shown here is derived from an EMBL/GenBank/DDBJ whole genome shotgun (WGS) entry which is preliminary data.</text>
</comment>
<dbReference type="InterPro" id="IPR009057">
    <property type="entry name" value="Homeodomain-like_sf"/>
</dbReference>
<evidence type="ECO:0000313" key="6">
    <source>
        <dbReference type="Proteomes" id="UP001500752"/>
    </source>
</evidence>
<feature type="domain" description="HTH araC/xylS-type" evidence="4">
    <location>
        <begin position="229"/>
        <end position="330"/>
    </location>
</feature>
<organism evidence="5 6">
    <name type="scientific">Arthrobacter ginkgonis</name>
    <dbReference type="NCBI Taxonomy" id="1630594"/>
    <lineage>
        <taxon>Bacteria</taxon>
        <taxon>Bacillati</taxon>
        <taxon>Actinomycetota</taxon>
        <taxon>Actinomycetes</taxon>
        <taxon>Micrococcales</taxon>
        <taxon>Micrococcaceae</taxon>
        <taxon>Arthrobacter</taxon>
    </lineage>
</organism>
<name>A0ABP7CC98_9MICC</name>
<dbReference type="Pfam" id="PF14525">
    <property type="entry name" value="AraC_binding_2"/>
    <property type="match status" value="1"/>
</dbReference>
<dbReference type="PROSITE" id="PS01124">
    <property type="entry name" value="HTH_ARAC_FAMILY_2"/>
    <property type="match status" value="1"/>
</dbReference>
<dbReference type="InterPro" id="IPR020449">
    <property type="entry name" value="Tscrpt_reg_AraC-type_HTH"/>
</dbReference>
<reference evidence="6" key="1">
    <citation type="journal article" date="2019" name="Int. J. Syst. Evol. Microbiol.">
        <title>The Global Catalogue of Microorganisms (GCM) 10K type strain sequencing project: providing services to taxonomists for standard genome sequencing and annotation.</title>
        <authorList>
            <consortium name="The Broad Institute Genomics Platform"/>
            <consortium name="The Broad Institute Genome Sequencing Center for Infectious Disease"/>
            <person name="Wu L."/>
            <person name="Ma J."/>
        </authorList>
    </citation>
    <scope>NUCLEOTIDE SEQUENCE [LARGE SCALE GENOMIC DNA]</scope>
    <source>
        <strain evidence="6">JCM 30742</strain>
    </source>
</reference>
<evidence type="ECO:0000256" key="2">
    <source>
        <dbReference type="ARBA" id="ARBA00023125"/>
    </source>
</evidence>
<evidence type="ECO:0000256" key="1">
    <source>
        <dbReference type="ARBA" id="ARBA00023015"/>
    </source>
</evidence>
<keyword evidence="3" id="KW-0804">Transcription</keyword>
<keyword evidence="1" id="KW-0805">Transcription regulation</keyword>
<dbReference type="EMBL" id="BAABEO010000017">
    <property type="protein sequence ID" value="GAA3687061.1"/>
    <property type="molecule type" value="Genomic_DNA"/>
</dbReference>
<dbReference type="Pfam" id="PF12833">
    <property type="entry name" value="HTH_18"/>
    <property type="match status" value="1"/>
</dbReference>
<dbReference type="Proteomes" id="UP001500752">
    <property type="component" value="Unassembled WGS sequence"/>
</dbReference>
<keyword evidence="6" id="KW-1185">Reference proteome</keyword>
<dbReference type="SMART" id="SM00342">
    <property type="entry name" value="HTH_ARAC"/>
    <property type="match status" value="1"/>
</dbReference>
<evidence type="ECO:0000313" key="5">
    <source>
        <dbReference type="EMBL" id="GAA3687061.1"/>
    </source>
</evidence>
<protein>
    <recommendedName>
        <fullName evidence="4">HTH araC/xylS-type domain-containing protein</fullName>
    </recommendedName>
</protein>
<dbReference type="InterPro" id="IPR050204">
    <property type="entry name" value="AraC_XylS_family_regulators"/>
</dbReference>
<dbReference type="InterPro" id="IPR018060">
    <property type="entry name" value="HTH_AraC"/>
</dbReference>
<dbReference type="InterPro" id="IPR035418">
    <property type="entry name" value="AraC-bd_2"/>
</dbReference>
<dbReference type="SUPFAM" id="SSF46689">
    <property type="entry name" value="Homeodomain-like"/>
    <property type="match status" value="1"/>
</dbReference>